<keyword evidence="4 8" id="KW-0732">Signal</keyword>
<dbReference type="Gene3D" id="3.40.50.1700">
    <property type="entry name" value="Glycoside hydrolase family 3 C-terminal domain"/>
    <property type="match status" value="1"/>
</dbReference>
<feature type="signal peptide" evidence="8">
    <location>
        <begin position="1"/>
        <end position="33"/>
    </location>
</feature>
<evidence type="ECO:0000256" key="7">
    <source>
        <dbReference type="ARBA" id="ARBA00023295"/>
    </source>
</evidence>
<evidence type="ECO:0000256" key="2">
    <source>
        <dbReference type="ARBA" id="ARBA00005336"/>
    </source>
</evidence>
<dbReference type="GO" id="GO:0031222">
    <property type="term" value="P:arabinan catabolic process"/>
    <property type="evidence" value="ECO:0007669"/>
    <property type="project" value="TreeGrafter"/>
</dbReference>
<dbReference type="InterPro" id="IPR036881">
    <property type="entry name" value="Glyco_hydro_3_C_sf"/>
</dbReference>
<evidence type="ECO:0000313" key="10">
    <source>
        <dbReference type="EMBL" id="VDD34039.1"/>
    </source>
</evidence>
<organism evidence="10">
    <name type="scientific">Brassica oleracea</name>
    <name type="common">Wild cabbage</name>
    <dbReference type="NCBI Taxonomy" id="3712"/>
    <lineage>
        <taxon>Eukaryota</taxon>
        <taxon>Viridiplantae</taxon>
        <taxon>Streptophyta</taxon>
        <taxon>Embryophyta</taxon>
        <taxon>Tracheophyta</taxon>
        <taxon>Spermatophyta</taxon>
        <taxon>Magnoliopsida</taxon>
        <taxon>eudicotyledons</taxon>
        <taxon>Gunneridae</taxon>
        <taxon>Pentapetalae</taxon>
        <taxon>rosids</taxon>
        <taxon>malvids</taxon>
        <taxon>Brassicales</taxon>
        <taxon>Brassicaceae</taxon>
        <taxon>Brassiceae</taxon>
        <taxon>Brassica</taxon>
    </lineage>
</organism>
<dbReference type="EMBL" id="LR031875">
    <property type="protein sequence ID" value="VDD34039.1"/>
    <property type="molecule type" value="Genomic_DNA"/>
</dbReference>
<dbReference type="Pfam" id="PF00933">
    <property type="entry name" value="Glyco_hydro_3"/>
    <property type="match status" value="1"/>
</dbReference>
<dbReference type="Gene3D" id="2.60.40.10">
    <property type="entry name" value="Immunoglobulins"/>
    <property type="match status" value="1"/>
</dbReference>
<dbReference type="Gene3D" id="3.20.20.300">
    <property type="entry name" value="Glycoside hydrolase, family 3, N-terminal domain"/>
    <property type="match status" value="1"/>
</dbReference>
<dbReference type="SUPFAM" id="SSF52279">
    <property type="entry name" value="Beta-D-glucan exohydrolase, C-terminal domain"/>
    <property type="match status" value="1"/>
</dbReference>
<keyword evidence="7" id="KW-0326">Glycosidase</keyword>
<feature type="chain" id="PRO_5018305047" description="Fibronectin type III-like domain-containing protein" evidence="8">
    <location>
        <begin position="34"/>
        <end position="696"/>
    </location>
</feature>
<feature type="domain" description="Fibronectin type III-like" evidence="9">
    <location>
        <begin position="620"/>
        <end position="689"/>
    </location>
</feature>
<dbReference type="GO" id="GO:0009044">
    <property type="term" value="F:xylan 1,4-beta-xylosidase activity"/>
    <property type="evidence" value="ECO:0007669"/>
    <property type="project" value="InterPro"/>
</dbReference>
<gene>
    <name evidence="10" type="ORF">BOLC9T59362H</name>
</gene>
<name>A0A3P6ESB2_BRAOL</name>
<dbReference type="SUPFAM" id="SSF51445">
    <property type="entry name" value="(Trans)glycosidases"/>
    <property type="match status" value="1"/>
</dbReference>
<evidence type="ECO:0000259" key="9">
    <source>
        <dbReference type="SMART" id="SM01217"/>
    </source>
</evidence>
<dbReference type="GO" id="GO:0046556">
    <property type="term" value="F:alpha-L-arabinofuranosidase activity"/>
    <property type="evidence" value="ECO:0007669"/>
    <property type="project" value="TreeGrafter"/>
</dbReference>
<evidence type="ECO:0000256" key="5">
    <source>
        <dbReference type="ARBA" id="ARBA00022801"/>
    </source>
</evidence>
<reference evidence="10" key="1">
    <citation type="submission" date="2018-11" db="EMBL/GenBank/DDBJ databases">
        <authorList>
            <consortium name="Genoscope - CEA"/>
            <person name="William W."/>
        </authorList>
    </citation>
    <scope>NUCLEOTIDE SEQUENCE</scope>
</reference>
<sequence length="696" mass="75436">MSYLRQTKGNRALSSVSTLLLSILFFITKPSNAQSSSPKFACDVTKNPSLAGYGFCNTGLNAEARVTDLVGRLTLEEKIGFLVSKATGVSRLGIPDYNWWSEALHGVSDVGDGSSFKGPVPGATSFPQVILTAASFNVSLFQAIGKVVSTEARAMYNVGAAGLTFWSPNVNIFRDPRWGRGQETPGEDPTLVSKYAVAYVKGLQGTDGGDPNLLKVAACCKHYTAYDVDNWKGVSRYTFNSKTENIYMDDTFQPPFKSCVVDGNVASVMCSYNQVNGKPTCADPDLLSGVIRGQWKLNGYIVSDCDSVEVIYANQHYTKTPEEAVAKSMLAGLDLNCDHFTGQHALGAEGWFAVIGPNANVTDTMIGNYHGVPCKYTTPLQGLVETVWAKYQMGCPNVACTEADIDSATSLAASADAVVLVMGTDLSIEREDHDRVDLFLPGKQQQLVTEVAKVAKGPVVLVIMSGGGLDVTFAKNDPKITSIMWVGFPGQAGGLAIADVIFGRHNPSGKLPMTWYPQSYVENLPMSNMNMRADNSTGYPGRTYRFYTGETVYAFGDGISYIHFNHRLIKPPRLVSLSLAKSHPCRTSKCQSVDAIGPYCGKAIEVQLRVRNAGEREGTDTVFLFTTPPAVHRSPVKHLLAFEKVCLGKKEKAVVRFNVDVCKDLSVVDETGKRKIALGVHVLHVGSLKYSLIVRI</sequence>
<dbReference type="GO" id="GO:0048046">
    <property type="term" value="C:apoplast"/>
    <property type="evidence" value="ECO:0007669"/>
    <property type="project" value="TreeGrafter"/>
</dbReference>
<keyword evidence="5" id="KW-0378">Hydrolase</keyword>
<dbReference type="GO" id="GO:0045493">
    <property type="term" value="P:xylan catabolic process"/>
    <property type="evidence" value="ECO:0007669"/>
    <property type="project" value="InterPro"/>
</dbReference>
<dbReference type="InterPro" id="IPR002772">
    <property type="entry name" value="Glyco_hydro_3_C"/>
</dbReference>
<dbReference type="InterPro" id="IPR013783">
    <property type="entry name" value="Ig-like_fold"/>
</dbReference>
<dbReference type="PANTHER" id="PTHR42721">
    <property type="entry name" value="SUGAR HYDROLASE-RELATED"/>
    <property type="match status" value="1"/>
</dbReference>
<proteinExistence type="inferred from homology"/>
<dbReference type="InterPro" id="IPR017853">
    <property type="entry name" value="GH"/>
</dbReference>
<evidence type="ECO:0000256" key="1">
    <source>
        <dbReference type="ARBA" id="ARBA00004613"/>
    </source>
</evidence>
<comment type="subcellular location">
    <subcellularLocation>
        <location evidence="1">Secreted</location>
    </subcellularLocation>
</comment>
<dbReference type="InterPro" id="IPR044993">
    <property type="entry name" value="BXL"/>
</dbReference>
<evidence type="ECO:0000256" key="6">
    <source>
        <dbReference type="ARBA" id="ARBA00023180"/>
    </source>
</evidence>
<evidence type="ECO:0000256" key="3">
    <source>
        <dbReference type="ARBA" id="ARBA00022525"/>
    </source>
</evidence>
<dbReference type="Pfam" id="PF01915">
    <property type="entry name" value="Glyco_hydro_3_C"/>
    <property type="match status" value="1"/>
</dbReference>
<keyword evidence="3" id="KW-0964">Secreted</keyword>
<accession>A0A3P6ESB2</accession>
<dbReference type="InterPro" id="IPR036962">
    <property type="entry name" value="Glyco_hydro_3_N_sf"/>
</dbReference>
<dbReference type="AlphaFoldDB" id="A0A3P6ESB2"/>
<dbReference type="InterPro" id="IPR026891">
    <property type="entry name" value="Fn3-like"/>
</dbReference>
<dbReference type="SMART" id="SM01217">
    <property type="entry name" value="Fn3_like"/>
    <property type="match status" value="1"/>
</dbReference>
<dbReference type="PANTHER" id="PTHR42721:SF20">
    <property type="entry name" value="BETA-D-XYLOSIDASE 3"/>
    <property type="match status" value="1"/>
</dbReference>
<dbReference type="InterPro" id="IPR001764">
    <property type="entry name" value="Glyco_hydro_3_N"/>
</dbReference>
<comment type="similarity">
    <text evidence="2">Belongs to the glycosyl hydrolase 3 family.</text>
</comment>
<keyword evidence="6" id="KW-0325">Glycoprotein</keyword>
<dbReference type="FunFam" id="3.40.50.1700:FF:000001">
    <property type="entry name" value="probable beta-D-xylosidase 2"/>
    <property type="match status" value="1"/>
</dbReference>
<dbReference type="Pfam" id="PF14310">
    <property type="entry name" value="Fn3-like"/>
    <property type="match status" value="1"/>
</dbReference>
<dbReference type="FunFam" id="3.20.20.300:FF:000004">
    <property type="entry name" value="probable beta-D-xylosidase 7"/>
    <property type="match status" value="1"/>
</dbReference>
<evidence type="ECO:0000256" key="4">
    <source>
        <dbReference type="ARBA" id="ARBA00022729"/>
    </source>
</evidence>
<protein>
    <recommendedName>
        <fullName evidence="9">Fibronectin type III-like domain-containing protein</fullName>
    </recommendedName>
</protein>
<dbReference type="PRINTS" id="PR00133">
    <property type="entry name" value="GLHYDRLASE3"/>
</dbReference>
<evidence type="ECO:0000256" key="8">
    <source>
        <dbReference type="SAM" id="SignalP"/>
    </source>
</evidence>